<comment type="caution">
    <text evidence="2">The sequence shown here is derived from an EMBL/GenBank/DDBJ whole genome shotgun (WGS) entry which is preliminary data.</text>
</comment>
<organism evidence="2 3">
    <name type="scientific">Canavalia gladiata</name>
    <name type="common">Sword bean</name>
    <name type="synonym">Dolichos gladiatus</name>
    <dbReference type="NCBI Taxonomy" id="3824"/>
    <lineage>
        <taxon>Eukaryota</taxon>
        <taxon>Viridiplantae</taxon>
        <taxon>Streptophyta</taxon>
        <taxon>Embryophyta</taxon>
        <taxon>Tracheophyta</taxon>
        <taxon>Spermatophyta</taxon>
        <taxon>Magnoliopsida</taxon>
        <taxon>eudicotyledons</taxon>
        <taxon>Gunneridae</taxon>
        <taxon>Pentapetalae</taxon>
        <taxon>rosids</taxon>
        <taxon>fabids</taxon>
        <taxon>Fabales</taxon>
        <taxon>Fabaceae</taxon>
        <taxon>Papilionoideae</taxon>
        <taxon>50 kb inversion clade</taxon>
        <taxon>NPAAA clade</taxon>
        <taxon>indigoferoid/millettioid clade</taxon>
        <taxon>Phaseoleae</taxon>
        <taxon>Canavalia</taxon>
    </lineage>
</organism>
<sequence length="69" mass="7650">MRVDKTVDHARGDVGDGGRMWWLNVDVMMHPCDASPDGVPRSLVSIHAFPWAPITVPWLVGFYALLTTS</sequence>
<protein>
    <submittedName>
        <fullName evidence="2">Uncharacterized protein</fullName>
    </submittedName>
</protein>
<name>A0AAN9PXF6_CANGL</name>
<dbReference type="AlphaFoldDB" id="A0AAN9PXF6"/>
<evidence type="ECO:0000313" key="2">
    <source>
        <dbReference type="EMBL" id="KAK7316085.1"/>
    </source>
</evidence>
<proteinExistence type="predicted"/>
<keyword evidence="1" id="KW-1133">Transmembrane helix</keyword>
<keyword evidence="1" id="KW-0472">Membrane</keyword>
<dbReference type="EMBL" id="JAYMYQ010000008">
    <property type="protein sequence ID" value="KAK7316085.1"/>
    <property type="molecule type" value="Genomic_DNA"/>
</dbReference>
<keyword evidence="3" id="KW-1185">Reference proteome</keyword>
<reference evidence="2 3" key="1">
    <citation type="submission" date="2024-01" db="EMBL/GenBank/DDBJ databases">
        <title>The genomes of 5 underutilized Papilionoideae crops provide insights into root nodulation and disease resistanc.</title>
        <authorList>
            <person name="Jiang F."/>
        </authorList>
    </citation>
    <scope>NUCLEOTIDE SEQUENCE [LARGE SCALE GENOMIC DNA]</scope>
    <source>
        <strain evidence="2">LVBAO_FW01</strain>
        <tissue evidence="2">Leaves</tissue>
    </source>
</reference>
<keyword evidence="1" id="KW-0812">Transmembrane</keyword>
<evidence type="ECO:0000256" key="1">
    <source>
        <dbReference type="SAM" id="Phobius"/>
    </source>
</evidence>
<gene>
    <name evidence="2" type="ORF">VNO77_34790</name>
</gene>
<dbReference type="Proteomes" id="UP001367508">
    <property type="component" value="Unassembled WGS sequence"/>
</dbReference>
<accession>A0AAN9PXF6</accession>
<feature type="transmembrane region" description="Helical" evidence="1">
    <location>
        <begin position="48"/>
        <end position="66"/>
    </location>
</feature>
<evidence type="ECO:0000313" key="3">
    <source>
        <dbReference type="Proteomes" id="UP001367508"/>
    </source>
</evidence>